<name>A0A6C0CYU0_9ZZZZ</name>
<reference evidence="1" key="1">
    <citation type="journal article" date="2020" name="Nature">
        <title>Giant virus diversity and host interactions through global metagenomics.</title>
        <authorList>
            <person name="Schulz F."/>
            <person name="Roux S."/>
            <person name="Paez-Espino D."/>
            <person name="Jungbluth S."/>
            <person name="Walsh D.A."/>
            <person name="Denef V.J."/>
            <person name="McMahon K.D."/>
            <person name="Konstantinidis K.T."/>
            <person name="Eloe-Fadrosh E.A."/>
            <person name="Kyrpides N.C."/>
            <person name="Woyke T."/>
        </authorList>
    </citation>
    <scope>NUCLEOTIDE SEQUENCE</scope>
    <source>
        <strain evidence="1">GVMAG-M-3300023109-53</strain>
    </source>
</reference>
<evidence type="ECO:0000313" key="1">
    <source>
        <dbReference type="EMBL" id="QHT08954.1"/>
    </source>
</evidence>
<dbReference type="AlphaFoldDB" id="A0A6C0CYU0"/>
<accession>A0A6C0CYU0</accession>
<sequence>MSSQSYSILIPHIFMNIPIQKIKSSFEDLNIGKVERIDSIIKLSREGYKYRMAFIHFEYWNMNNCAAVNLKERIENPYKEARLVYDDPWYWLLLPNKSNEKHVPSELDKLRNLFENQIQKIENEVDCIYEELYQREYITKESQPEWLHDRSYGFAPIYPMNCDIDESYSLSTMDSMDYNTEIDDEIDEIYKNRYMPEEKLHLPPTRAWMTMNVCDNA</sequence>
<dbReference type="EMBL" id="MN739504">
    <property type="protein sequence ID" value="QHT08954.1"/>
    <property type="molecule type" value="Genomic_DNA"/>
</dbReference>
<protein>
    <submittedName>
        <fullName evidence="1">Uncharacterized protein</fullName>
    </submittedName>
</protein>
<proteinExistence type="predicted"/>
<organism evidence="1">
    <name type="scientific">viral metagenome</name>
    <dbReference type="NCBI Taxonomy" id="1070528"/>
    <lineage>
        <taxon>unclassified sequences</taxon>
        <taxon>metagenomes</taxon>
        <taxon>organismal metagenomes</taxon>
    </lineage>
</organism>